<reference evidence="2" key="3">
    <citation type="submission" date="2020-12" db="UniProtKB">
        <authorList>
            <consortium name="EnsemblPlants"/>
        </authorList>
    </citation>
    <scope>IDENTIFICATION</scope>
</reference>
<protein>
    <submittedName>
        <fullName evidence="1 2">Uncharacterized protein</fullName>
    </submittedName>
</protein>
<name>A0A2K1IWR7_PHYPA</name>
<proteinExistence type="predicted"/>
<dbReference type="EMBL" id="ABEU02000019">
    <property type="protein sequence ID" value="PNR33727.1"/>
    <property type="molecule type" value="Genomic_DNA"/>
</dbReference>
<dbReference type="AlphaFoldDB" id="A0A2K1IWR7"/>
<organism evidence="1">
    <name type="scientific">Physcomitrium patens</name>
    <name type="common">Spreading-leaved earth moss</name>
    <name type="synonym">Physcomitrella patens</name>
    <dbReference type="NCBI Taxonomy" id="3218"/>
    <lineage>
        <taxon>Eukaryota</taxon>
        <taxon>Viridiplantae</taxon>
        <taxon>Streptophyta</taxon>
        <taxon>Embryophyta</taxon>
        <taxon>Bryophyta</taxon>
        <taxon>Bryophytina</taxon>
        <taxon>Bryopsida</taxon>
        <taxon>Funariidae</taxon>
        <taxon>Funariales</taxon>
        <taxon>Funariaceae</taxon>
        <taxon>Physcomitrium</taxon>
    </lineage>
</organism>
<reference evidence="1 3" key="1">
    <citation type="journal article" date="2008" name="Science">
        <title>The Physcomitrella genome reveals evolutionary insights into the conquest of land by plants.</title>
        <authorList>
            <person name="Rensing S."/>
            <person name="Lang D."/>
            <person name="Zimmer A."/>
            <person name="Terry A."/>
            <person name="Salamov A."/>
            <person name="Shapiro H."/>
            <person name="Nishiyama T."/>
            <person name="Perroud P.-F."/>
            <person name="Lindquist E."/>
            <person name="Kamisugi Y."/>
            <person name="Tanahashi T."/>
            <person name="Sakakibara K."/>
            <person name="Fujita T."/>
            <person name="Oishi K."/>
            <person name="Shin-I T."/>
            <person name="Kuroki Y."/>
            <person name="Toyoda A."/>
            <person name="Suzuki Y."/>
            <person name="Hashimoto A."/>
            <person name="Yamaguchi K."/>
            <person name="Sugano A."/>
            <person name="Kohara Y."/>
            <person name="Fujiyama A."/>
            <person name="Anterola A."/>
            <person name="Aoki S."/>
            <person name="Ashton N."/>
            <person name="Barbazuk W.B."/>
            <person name="Barker E."/>
            <person name="Bennetzen J."/>
            <person name="Bezanilla M."/>
            <person name="Blankenship R."/>
            <person name="Cho S.H."/>
            <person name="Dutcher S."/>
            <person name="Estelle M."/>
            <person name="Fawcett J.A."/>
            <person name="Gundlach H."/>
            <person name="Hanada K."/>
            <person name="Heyl A."/>
            <person name="Hicks K.A."/>
            <person name="Hugh J."/>
            <person name="Lohr M."/>
            <person name="Mayer K."/>
            <person name="Melkozernov A."/>
            <person name="Murata T."/>
            <person name="Nelson D."/>
            <person name="Pils B."/>
            <person name="Prigge M."/>
            <person name="Reiss B."/>
            <person name="Renner T."/>
            <person name="Rombauts S."/>
            <person name="Rushton P."/>
            <person name="Sanderfoot A."/>
            <person name="Schween G."/>
            <person name="Shiu S.-H."/>
            <person name="Stueber K."/>
            <person name="Theodoulou F.L."/>
            <person name="Tu H."/>
            <person name="Van de Peer Y."/>
            <person name="Verrier P.J."/>
            <person name="Waters E."/>
            <person name="Wood A."/>
            <person name="Yang L."/>
            <person name="Cove D."/>
            <person name="Cuming A."/>
            <person name="Hasebe M."/>
            <person name="Lucas S."/>
            <person name="Mishler D.B."/>
            <person name="Reski R."/>
            <person name="Grigoriev I."/>
            <person name="Quatrano R.S."/>
            <person name="Boore J.L."/>
        </authorList>
    </citation>
    <scope>NUCLEOTIDE SEQUENCE [LARGE SCALE GENOMIC DNA]</scope>
    <source>
        <strain evidence="2 3">cv. Gransden 2004</strain>
    </source>
</reference>
<reference evidence="1 3" key="2">
    <citation type="journal article" date="2018" name="Plant J.">
        <title>The Physcomitrella patens chromosome-scale assembly reveals moss genome structure and evolution.</title>
        <authorList>
            <person name="Lang D."/>
            <person name="Ullrich K.K."/>
            <person name="Murat F."/>
            <person name="Fuchs J."/>
            <person name="Jenkins J."/>
            <person name="Haas F.B."/>
            <person name="Piednoel M."/>
            <person name="Gundlach H."/>
            <person name="Van Bel M."/>
            <person name="Meyberg R."/>
            <person name="Vives C."/>
            <person name="Morata J."/>
            <person name="Symeonidi A."/>
            <person name="Hiss M."/>
            <person name="Muchero W."/>
            <person name="Kamisugi Y."/>
            <person name="Saleh O."/>
            <person name="Blanc G."/>
            <person name="Decker E.L."/>
            <person name="van Gessel N."/>
            <person name="Grimwood J."/>
            <person name="Hayes R.D."/>
            <person name="Graham S.W."/>
            <person name="Gunter L.E."/>
            <person name="McDaniel S.F."/>
            <person name="Hoernstein S.N.W."/>
            <person name="Larsson A."/>
            <person name="Li F.W."/>
            <person name="Perroud P.F."/>
            <person name="Phillips J."/>
            <person name="Ranjan P."/>
            <person name="Rokshar D.S."/>
            <person name="Rothfels C.J."/>
            <person name="Schneider L."/>
            <person name="Shu S."/>
            <person name="Stevenson D.W."/>
            <person name="Thummler F."/>
            <person name="Tillich M."/>
            <person name="Villarreal Aguilar J.C."/>
            <person name="Widiez T."/>
            <person name="Wong G.K."/>
            <person name="Wymore A."/>
            <person name="Zhang Y."/>
            <person name="Zimmer A.D."/>
            <person name="Quatrano R.S."/>
            <person name="Mayer K.F.X."/>
            <person name="Goodstein D."/>
            <person name="Casacuberta J.M."/>
            <person name="Vandepoele K."/>
            <person name="Reski R."/>
            <person name="Cuming A.C."/>
            <person name="Tuskan G.A."/>
            <person name="Maumus F."/>
            <person name="Salse J."/>
            <person name="Schmutz J."/>
            <person name="Rensing S.A."/>
        </authorList>
    </citation>
    <scope>NUCLEOTIDE SEQUENCE [LARGE SCALE GENOMIC DNA]</scope>
    <source>
        <strain evidence="2 3">cv. Gransden 2004</strain>
    </source>
</reference>
<dbReference type="EnsemblPlants" id="Pp3c19_1550V3.1">
    <property type="protein sequence ID" value="Pp3c19_1550V3.1"/>
    <property type="gene ID" value="Pp3c19_1550"/>
</dbReference>
<evidence type="ECO:0000313" key="3">
    <source>
        <dbReference type="Proteomes" id="UP000006727"/>
    </source>
</evidence>
<keyword evidence="3" id="KW-1185">Reference proteome</keyword>
<evidence type="ECO:0000313" key="1">
    <source>
        <dbReference type="EMBL" id="PNR33727.1"/>
    </source>
</evidence>
<dbReference type="InParanoid" id="A0A2K1IWR7"/>
<evidence type="ECO:0000313" key="2">
    <source>
        <dbReference type="EnsemblPlants" id="Pp3c19_1550V3.1"/>
    </source>
</evidence>
<dbReference type="PaxDb" id="3218-PP1S208_170V6.1"/>
<sequence>MGLPWVSTPCNYITNACHRFFLSRRLASILVPMTRFDGSSTLLLLMFGTVNRVASELVYRAGCRRGAPHGRTPWNTSHR</sequence>
<gene>
    <name evidence="1" type="ORF">PHYPA_023543</name>
</gene>
<accession>A0A2K1IWR7</accession>
<dbReference type="Proteomes" id="UP000006727">
    <property type="component" value="Chromosome 19"/>
</dbReference>
<dbReference type="Gramene" id="Pp3c19_1550V3.1">
    <property type="protein sequence ID" value="Pp3c19_1550V3.1"/>
    <property type="gene ID" value="Pp3c19_1550"/>
</dbReference>